<comment type="caution">
    <text evidence="1">The sequence shown here is derived from an EMBL/GenBank/DDBJ whole genome shotgun (WGS) entry which is preliminary data.</text>
</comment>
<proteinExistence type="predicted"/>
<protein>
    <submittedName>
        <fullName evidence="1">Uncharacterized protein</fullName>
    </submittedName>
</protein>
<organism evidence="1 2">
    <name type="scientific">Prevotella nigrescens CC14M</name>
    <dbReference type="NCBI Taxonomy" id="1073366"/>
    <lineage>
        <taxon>Bacteria</taxon>
        <taxon>Pseudomonadati</taxon>
        <taxon>Bacteroidota</taxon>
        <taxon>Bacteroidia</taxon>
        <taxon>Bacteroidales</taxon>
        <taxon>Prevotellaceae</taxon>
        <taxon>Prevotella</taxon>
    </lineage>
</organism>
<reference evidence="1 2" key="1">
    <citation type="submission" date="2013-10" db="EMBL/GenBank/DDBJ databases">
        <title>The Genome Sequence of Prevotella nigrescens CC14M.</title>
        <authorList>
            <consortium name="The Broad Institute Genomics Platform"/>
            <person name="Earl A."/>
            <person name="Allen-Vercoe E."/>
            <person name="Daigneault M."/>
            <person name="Young S.K."/>
            <person name="Zeng Q."/>
            <person name="Gargeya S."/>
            <person name="Fitzgerald M."/>
            <person name="Abouelleil A."/>
            <person name="Alvarado L."/>
            <person name="Chapman S.B."/>
            <person name="Gainer-Dewar J."/>
            <person name="Goldberg J."/>
            <person name="Griggs A."/>
            <person name="Gujja S."/>
            <person name="Hansen M."/>
            <person name="Howarth C."/>
            <person name="Imamovic A."/>
            <person name="Ireland A."/>
            <person name="Larimer J."/>
            <person name="McCowan C."/>
            <person name="Murphy C."/>
            <person name="Pearson M."/>
            <person name="Poon T.W."/>
            <person name="Priest M."/>
            <person name="Roberts A."/>
            <person name="Saif S."/>
            <person name="Shea T."/>
            <person name="Sykes S."/>
            <person name="Wortman J."/>
            <person name="Nusbaum C."/>
            <person name="Birren B."/>
        </authorList>
    </citation>
    <scope>NUCLEOTIDE SEQUENCE [LARGE SCALE GENOMIC DNA]</scope>
    <source>
        <strain evidence="1 2">CC14M</strain>
    </source>
</reference>
<accession>V8CLY8</accession>
<keyword evidence="2" id="KW-1185">Reference proteome</keyword>
<dbReference type="EMBL" id="AZJH01000032">
    <property type="protein sequence ID" value="ETD28025.1"/>
    <property type="molecule type" value="Genomic_DNA"/>
</dbReference>
<sequence>MFKSEVKLKSWIEGFWGSLLLLWTKEKTLLL</sequence>
<evidence type="ECO:0000313" key="1">
    <source>
        <dbReference type="EMBL" id="ETD28025.1"/>
    </source>
</evidence>
<evidence type="ECO:0000313" key="2">
    <source>
        <dbReference type="Proteomes" id="UP000018727"/>
    </source>
</evidence>
<dbReference type="AlphaFoldDB" id="V8CLY8"/>
<dbReference type="HOGENOM" id="CLU_3397908_0_0_10"/>
<dbReference type="Proteomes" id="UP000018727">
    <property type="component" value="Unassembled WGS sequence"/>
</dbReference>
<gene>
    <name evidence="1" type="ORF">HMPREF1173_01981</name>
</gene>
<name>V8CLY8_9BACT</name>